<gene>
    <name evidence="2" type="ORF">D7D50_09630</name>
</gene>
<organism evidence="2 3">
    <name type="scientific">Streptococcus koreensis</name>
    <dbReference type="NCBI Taxonomy" id="2382163"/>
    <lineage>
        <taxon>Bacteria</taxon>
        <taxon>Bacillati</taxon>
        <taxon>Bacillota</taxon>
        <taxon>Bacilli</taxon>
        <taxon>Lactobacillales</taxon>
        <taxon>Streptococcaceae</taxon>
        <taxon>Streptococcus</taxon>
    </lineage>
</organism>
<keyword evidence="3" id="KW-1185">Reference proteome</keyword>
<sequence length="221" mass="25470">MKSLQLFWMQYADFSRRSDRKEFWISQVWHLLFTSPFWIYQLVLFFSNSKSEEEVIPLIGMDVSDWLSIFFLLYLYLIFVPQQAVVVRRLRDAGLHWALIFLFLGPILIYLLSPISIFLVLSLAGLLCLACLLLLPTARLVQPDQNVSQGFASTSPEVSSPSIPFHLMEPNSFSAIPQIVSAPPTPLEKAPLEKKMESEQTQYHFREWNEVPSEHAGFTNN</sequence>
<dbReference type="InterPro" id="IPR008523">
    <property type="entry name" value="DUF805"/>
</dbReference>
<feature type="transmembrane region" description="Helical" evidence="1">
    <location>
        <begin position="117"/>
        <end position="135"/>
    </location>
</feature>
<dbReference type="RefSeq" id="WP_120702186.1">
    <property type="nucleotide sequence ID" value="NZ_CP032620.1"/>
</dbReference>
<dbReference type="Proteomes" id="UP000277293">
    <property type="component" value="Chromosome"/>
</dbReference>
<protein>
    <submittedName>
        <fullName evidence="2">DUF805 domain-containing protein</fullName>
    </submittedName>
</protein>
<accession>A0ABN5PYJ1</accession>
<reference evidence="3" key="1">
    <citation type="submission" date="2018-09" db="EMBL/GenBank/DDBJ databases">
        <title>Complete genome sequence of Streptococcus sp. KCOM 2890 (=JS71).</title>
        <authorList>
            <person name="Kook J.-K."/>
            <person name="Park S.-N."/>
            <person name="Lim Y.K."/>
        </authorList>
    </citation>
    <scope>NUCLEOTIDE SEQUENCE [LARGE SCALE GENOMIC DNA]</scope>
    <source>
        <strain evidence="3">JS71</strain>
    </source>
</reference>
<dbReference type="Pfam" id="PF05656">
    <property type="entry name" value="DUF805"/>
    <property type="match status" value="1"/>
</dbReference>
<proteinExistence type="predicted"/>
<evidence type="ECO:0000313" key="3">
    <source>
        <dbReference type="Proteomes" id="UP000277293"/>
    </source>
</evidence>
<dbReference type="EMBL" id="CP032620">
    <property type="protein sequence ID" value="AYF94825.1"/>
    <property type="molecule type" value="Genomic_DNA"/>
</dbReference>
<evidence type="ECO:0000313" key="2">
    <source>
        <dbReference type="EMBL" id="AYF94825.1"/>
    </source>
</evidence>
<feature type="transmembrane region" description="Helical" evidence="1">
    <location>
        <begin position="94"/>
        <end position="111"/>
    </location>
</feature>
<name>A0ABN5PYJ1_9STRE</name>
<feature type="transmembrane region" description="Helical" evidence="1">
    <location>
        <begin position="66"/>
        <end position="87"/>
    </location>
</feature>
<feature type="transmembrane region" description="Helical" evidence="1">
    <location>
        <begin position="23"/>
        <end position="46"/>
    </location>
</feature>
<keyword evidence="1" id="KW-0812">Transmembrane</keyword>
<keyword evidence="1" id="KW-0472">Membrane</keyword>
<evidence type="ECO:0000256" key="1">
    <source>
        <dbReference type="SAM" id="Phobius"/>
    </source>
</evidence>
<keyword evidence="1" id="KW-1133">Transmembrane helix</keyword>